<proteinExistence type="predicted"/>
<accession>A0A2N6CTB1</accession>
<gene>
    <name evidence="1" type="ORF">C0630_16350</name>
</gene>
<dbReference type="Proteomes" id="UP000235015">
    <property type="component" value="Unassembled WGS sequence"/>
</dbReference>
<comment type="caution">
    <text evidence="1">The sequence shown here is derived from an EMBL/GenBank/DDBJ whole genome shotgun (WGS) entry which is preliminary data.</text>
</comment>
<sequence length="69" mass="7425">MIHLRVWLRPPVGEPILAGEIVVADPDTANNREHVLHFGTVGNTPTLNSLDVLGRQFGIAAGAVKNIMN</sequence>
<reference evidence="1 2" key="1">
    <citation type="submission" date="2017-11" db="EMBL/GenBank/DDBJ databases">
        <title>Genome-resolved metagenomics identifies genetic mobility, metabolic interactions, and unexpected diversity in perchlorate-reducing communities.</title>
        <authorList>
            <person name="Barnum T.P."/>
            <person name="Figueroa I.A."/>
            <person name="Carlstrom C.I."/>
            <person name="Lucas L.N."/>
            <person name="Engelbrektson A.L."/>
            <person name="Coates J.D."/>
        </authorList>
    </citation>
    <scope>NUCLEOTIDE SEQUENCE [LARGE SCALE GENOMIC DNA]</scope>
    <source>
        <strain evidence="1">BM301</strain>
    </source>
</reference>
<name>A0A2N6CTB1_9GAMM</name>
<organism evidence="1 2">
    <name type="scientific">Sedimenticola selenatireducens</name>
    <dbReference type="NCBI Taxonomy" id="191960"/>
    <lineage>
        <taxon>Bacteria</taxon>
        <taxon>Pseudomonadati</taxon>
        <taxon>Pseudomonadota</taxon>
        <taxon>Gammaproteobacteria</taxon>
        <taxon>Chromatiales</taxon>
        <taxon>Sedimenticolaceae</taxon>
        <taxon>Sedimenticola</taxon>
    </lineage>
</organism>
<protein>
    <submittedName>
        <fullName evidence="1">Uncharacterized protein</fullName>
    </submittedName>
</protein>
<dbReference type="AlphaFoldDB" id="A0A2N6CTB1"/>
<dbReference type="STRING" id="1111735.GCA_000428045_02551"/>
<evidence type="ECO:0000313" key="2">
    <source>
        <dbReference type="Proteomes" id="UP000235015"/>
    </source>
</evidence>
<evidence type="ECO:0000313" key="1">
    <source>
        <dbReference type="EMBL" id="PLX60363.1"/>
    </source>
</evidence>
<dbReference type="RefSeq" id="WP_273440607.1">
    <property type="nucleotide sequence ID" value="NZ_PKUN01000025.1"/>
</dbReference>
<dbReference type="EMBL" id="PKUN01000025">
    <property type="protein sequence ID" value="PLX60363.1"/>
    <property type="molecule type" value="Genomic_DNA"/>
</dbReference>